<evidence type="ECO:0000313" key="2">
    <source>
        <dbReference type="Proteomes" id="UP001432322"/>
    </source>
</evidence>
<proteinExistence type="predicted"/>
<dbReference type="AlphaFoldDB" id="A0AAV5W163"/>
<name>A0AAV5W163_9BILA</name>
<dbReference type="EMBL" id="BTSY01000004">
    <property type="protein sequence ID" value="GMT24460.1"/>
    <property type="molecule type" value="Genomic_DNA"/>
</dbReference>
<comment type="caution">
    <text evidence="1">The sequence shown here is derived from an EMBL/GenBank/DDBJ whole genome shotgun (WGS) entry which is preliminary data.</text>
</comment>
<keyword evidence="2" id="KW-1185">Reference proteome</keyword>
<accession>A0AAV5W163</accession>
<evidence type="ECO:0008006" key="3">
    <source>
        <dbReference type="Google" id="ProtNLM"/>
    </source>
</evidence>
<organism evidence="1 2">
    <name type="scientific">Pristionchus fissidentatus</name>
    <dbReference type="NCBI Taxonomy" id="1538716"/>
    <lineage>
        <taxon>Eukaryota</taxon>
        <taxon>Metazoa</taxon>
        <taxon>Ecdysozoa</taxon>
        <taxon>Nematoda</taxon>
        <taxon>Chromadorea</taxon>
        <taxon>Rhabditida</taxon>
        <taxon>Rhabditina</taxon>
        <taxon>Diplogasteromorpha</taxon>
        <taxon>Diplogasteroidea</taxon>
        <taxon>Neodiplogasteridae</taxon>
        <taxon>Pristionchus</taxon>
    </lineage>
</organism>
<gene>
    <name evidence="1" type="ORF">PFISCL1PPCAC_15757</name>
</gene>
<protein>
    <recommendedName>
        <fullName evidence="3">Cleavage/polyadenylation specificity factor A subunit N-terminal domain-containing protein</fullName>
    </recommendedName>
</protein>
<evidence type="ECO:0000313" key="1">
    <source>
        <dbReference type="EMBL" id="GMT24460.1"/>
    </source>
</evidence>
<sequence length="722" mass="80824">MSMSSFSRQSELLAISACTRVNKDRIHDMGSEAVDVFEVIESFSTGDSLIFSLFILHKNRHLSRHVIRLYSSLSIESTTIEEKIFCSRMQFVMGLSPTSFFGYYTDTALSMGTPPKYQRIPFEAPTTASILSTATGGEFIFSATSFGVADMMHVECKAKTNELAVIEEAEIGVRMQIHRSKPTSIALATLRNHHNDNHHGHGDNCCNRFDVLIIGYEDGYISFNCLQSEITTIDLKSGPILSLFVNGSEVYYSTQSGSLGRITVPRYSISSIVSRTYSHKAIVNANSNADVRVYSCSYHFLSKPTTAILVMAESIRLFINPAAEAAGEIVVKEWKRGQFKSGAITVFPPDLYKTDFPRLVVALTTQHAVFVLTVPTSPTEKMSIERMMSEVNVAQWGLNQISAVSLPAVFMMTSPKEKVMVMRMAVITAENDVLIVVMDYDSAGKLKRTIPLCQYSGSKDDPSIGLSGQFFFSFNPYVVGTQLEWIDKRGVVQSLIFFTPGDQNRKKELDIFPYAELSEDEKQIFPRKDTFEAKGTATVCVTICDGEHEDIRRTVIGMLNGDIVVYELVKKEICRLSVSKSAISALSACHIMYGVIGDSPPYHMHKLIWVVSMDKIVSLVLYRNKKMTLIAQEKCSVEGAKGVYCIEDRIRSIFKVVVVGKHVQTLYFQMDTLMPHLKKVEEATLYITNNRVQSELFQCPKDESIMKHHMPIHGKCIVVKED</sequence>
<reference evidence="1" key="1">
    <citation type="submission" date="2023-10" db="EMBL/GenBank/DDBJ databases">
        <title>Genome assembly of Pristionchus species.</title>
        <authorList>
            <person name="Yoshida K."/>
            <person name="Sommer R.J."/>
        </authorList>
    </citation>
    <scope>NUCLEOTIDE SEQUENCE</scope>
    <source>
        <strain evidence="1">RS5133</strain>
    </source>
</reference>
<dbReference type="Proteomes" id="UP001432322">
    <property type="component" value="Unassembled WGS sequence"/>
</dbReference>